<protein>
    <submittedName>
        <fullName evidence="5">TPM domain-containing protein</fullName>
    </submittedName>
</protein>
<feature type="transmembrane region" description="Helical" evidence="3">
    <location>
        <begin position="171"/>
        <end position="193"/>
    </location>
</feature>
<keyword evidence="3" id="KW-0812">Transmembrane</keyword>
<dbReference type="EMBL" id="BAABIE010000003">
    <property type="protein sequence ID" value="GAA4743715.1"/>
    <property type="molecule type" value="Genomic_DNA"/>
</dbReference>
<keyword evidence="6" id="KW-1185">Reference proteome</keyword>
<feature type="region of interest" description="Disordered" evidence="2">
    <location>
        <begin position="547"/>
        <end position="576"/>
    </location>
</feature>
<evidence type="ECO:0000256" key="3">
    <source>
        <dbReference type="SAM" id="Phobius"/>
    </source>
</evidence>
<feature type="domain" description="TPM" evidence="4">
    <location>
        <begin position="48"/>
        <end position="166"/>
    </location>
</feature>
<dbReference type="InterPro" id="IPR007621">
    <property type="entry name" value="TPM_dom"/>
</dbReference>
<keyword evidence="1" id="KW-0175">Coiled coil</keyword>
<evidence type="ECO:0000256" key="2">
    <source>
        <dbReference type="SAM" id="MobiDB-lite"/>
    </source>
</evidence>
<feature type="coiled-coil region" evidence="1">
    <location>
        <begin position="327"/>
        <end position="354"/>
    </location>
</feature>
<comment type="caution">
    <text evidence="5">The sequence shown here is derived from an EMBL/GenBank/DDBJ whole genome shotgun (WGS) entry which is preliminary data.</text>
</comment>
<dbReference type="Pfam" id="PF04536">
    <property type="entry name" value="TPM_phosphatase"/>
    <property type="match status" value="1"/>
</dbReference>
<evidence type="ECO:0000313" key="6">
    <source>
        <dbReference type="Proteomes" id="UP001500822"/>
    </source>
</evidence>
<evidence type="ECO:0000313" key="5">
    <source>
        <dbReference type="EMBL" id="GAA4743715.1"/>
    </source>
</evidence>
<sequence length="576" mass="60727">MTFVRRRLAVLPTLSLLIATVLGLTVLTGGPGVGAALADQPIQMPNQVVDAADVLSGEQEAEIGAAIDELAADRNVQLWVVYVRNFDGKSPQDWARETEQQSELSYRDILLAINVDDRSFFFDSAEPIDDYPAEDLRKIADDTIAPDVAEAKWTDAALDTASALDTAGSRMWIYLSVAGLAALALIAAAYLVLRNRRRTLATGDEVSSEDSALTVEELTTQPITTLNPWASELLTHTDNAVSISDDELALATAEFGDTATAAFHGALTTAESALATSFRLRHTFDEEPELSNGERRSLLVQIISMCSDANQALDEQVRPFDTLRDLVDGADARLDALADRCDALAERLDQAEASEAYLAESFSTAVAESVIGNSALARELIQFAQDSIAQGREAVADEADLRLPTAAAIRSAEGGVDTAAKLLDAISDVSQNVVLIAEKSTALAYATAHVGAAESLIDTRRGAVGTPARTSLSEAERLLDRAQSTADEHAADKLADQATALADQALTLARQDVLLWKQQNPHDGAAVLTGVLVDAVINEATGDGGFGNGGFSSGGRSPASFGGSDTSGRLGTGGRS</sequence>
<evidence type="ECO:0000256" key="1">
    <source>
        <dbReference type="SAM" id="Coils"/>
    </source>
</evidence>
<dbReference type="Gene3D" id="3.10.310.50">
    <property type="match status" value="1"/>
</dbReference>
<keyword evidence="3" id="KW-1133">Transmembrane helix</keyword>
<name>A0ABP8Z1G0_9ACTN</name>
<reference evidence="6" key="1">
    <citation type="journal article" date="2019" name="Int. J. Syst. Evol. Microbiol.">
        <title>The Global Catalogue of Microorganisms (GCM) 10K type strain sequencing project: providing services to taxonomists for standard genome sequencing and annotation.</title>
        <authorList>
            <consortium name="The Broad Institute Genomics Platform"/>
            <consortium name="The Broad Institute Genome Sequencing Center for Infectious Disease"/>
            <person name="Wu L."/>
            <person name="Ma J."/>
        </authorList>
    </citation>
    <scope>NUCLEOTIDE SEQUENCE [LARGE SCALE GENOMIC DNA]</scope>
    <source>
        <strain evidence="6">JCM 18077</strain>
    </source>
</reference>
<keyword evidence="3" id="KW-0472">Membrane</keyword>
<gene>
    <name evidence="5" type="ORF">GCM10023217_10690</name>
</gene>
<dbReference type="RefSeq" id="WP_345312698.1">
    <property type="nucleotide sequence ID" value="NZ_BAABIE010000003.1"/>
</dbReference>
<proteinExistence type="predicted"/>
<accession>A0ABP8Z1G0</accession>
<dbReference type="Proteomes" id="UP001500822">
    <property type="component" value="Unassembled WGS sequence"/>
</dbReference>
<organism evidence="5 6">
    <name type="scientific">Gordonia alkaliphila</name>
    <dbReference type="NCBI Taxonomy" id="1053547"/>
    <lineage>
        <taxon>Bacteria</taxon>
        <taxon>Bacillati</taxon>
        <taxon>Actinomycetota</taxon>
        <taxon>Actinomycetes</taxon>
        <taxon>Mycobacteriales</taxon>
        <taxon>Gordoniaceae</taxon>
        <taxon>Gordonia</taxon>
    </lineage>
</organism>
<evidence type="ECO:0000259" key="4">
    <source>
        <dbReference type="Pfam" id="PF04536"/>
    </source>
</evidence>